<proteinExistence type="inferred from homology"/>
<keyword evidence="8 10" id="KW-0961">Cell wall biogenesis/degradation</keyword>
<evidence type="ECO:0000256" key="2">
    <source>
        <dbReference type="ARBA" id="ARBA00022670"/>
    </source>
</evidence>
<dbReference type="Proteomes" id="UP000634139">
    <property type="component" value="Unassembled WGS sequence"/>
</dbReference>
<dbReference type="SUPFAM" id="SSF55166">
    <property type="entry name" value="Hedgehog/DD-peptidase"/>
    <property type="match status" value="1"/>
</dbReference>
<evidence type="ECO:0000313" key="12">
    <source>
        <dbReference type="EMBL" id="GGZ88250.1"/>
    </source>
</evidence>
<dbReference type="InterPro" id="IPR000755">
    <property type="entry name" value="A_A_dipeptidase"/>
</dbReference>
<keyword evidence="13" id="KW-1185">Reference proteome</keyword>
<name>A0A918R789_9SPHN</name>
<comment type="catalytic activity">
    <reaction evidence="1 9 10">
        <text>D-alanyl-D-alanine + H2O = 2 D-alanine</text>
        <dbReference type="Rhea" id="RHEA:20661"/>
        <dbReference type="ChEBI" id="CHEBI:15377"/>
        <dbReference type="ChEBI" id="CHEBI:57416"/>
        <dbReference type="ChEBI" id="CHEBI:57822"/>
        <dbReference type="EC" id="3.4.13.22"/>
    </reaction>
</comment>
<dbReference type="Pfam" id="PF01427">
    <property type="entry name" value="Peptidase_M15"/>
    <property type="match status" value="1"/>
</dbReference>
<protein>
    <recommendedName>
        <fullName evidence="9 10">D-alanyl-D-alanine dipeptidase</fullName>
        <shortName evidence="9 10">D-Ala-D-Ala dipeptidase</shortName>
        <ecNumber evidence="9 10">3.4.13.22</ecNumber>
    </recommendedName>
</protein>
<keyword evidence="4 9" id="KW-0378">Hydrolase</keyword>
<dbReference type="GO" id="GO:0008270">
    <property type="term" value="F:zinc ion binding"/>
    <property type="evidence" value="ECO:0007669"/>
    <property type="project" value="UniProtKB-UniRule"/>
</dbReference>
<keyword evidence="2 9" id="KW-0645">Protease</keyword>
<comment type="function">
    <text evidence="9 10">Catalyzes hydrolysis of the D-alanyl-D-alanine dipeptide.</text>
</comment>
<keyword evidence="6 9" id="KW-0224">Dipeptidase</keyword>
<keyword evidence="3 9" id="KW-0479">Metal-binding</keyword>
<keyword evidence="7 9" id="KW-0482">Metalloprotease</keyword>
<dbReference type="GO" id="GO:0008237">
    <property type="term" value="F:metallopeptidase activity"/>
    <property type="evidence" value="ECO:0007669"/>
    <property type="project" value="UniProtKB-KW"/>
</dbReference>
<evidence type="ECO:0000256" key="9">
    <source>
        <dbReference type="HAMAP-Rule" id="MF_01924"/>
    </source>
</evidence>
<gene>
    <name evidence="12" type="primary">pcgL</name>
    <name evidence="9" type="synonym">ddpX</name>
    <name evidence="12" type="ORF">GCM10011617_03870</name>
</gene>
<sequence length="244" mass="27175">MPRFKQRTVLALLAGLAALAPGTPAFADTTNPAMPVGFVDAETVAAGLVVDMRYYGAANFVGRPIAGYDEPVCLLTSDAATALARAQKHLQPLGLGLKAFDCYRPARAVNDFVRWAKDLDDQIRKPLHYPDVPKSELFQRGYIATRSGHSRGSTVDVTIVDLVTGQELDMGTVYDWFGPKASPTAHIVSRSARAHRLLLRLVMRDAGFQPYEQEWWHFTLNSEPYPDFYFDFPLRRSVTADKDR</sequence>
<dbReference type="PANTHER" id="PTHR43126">
    <property type="entry name" value="D-ALANYL-D-ALANINE DIPEPTIDASE"/>
    <property type="match status" value="1"/>
</dbReference>
<comment type="cofactor">
    <cofactor evidence="9">
        <name>Zn(2+)</name>
        <dbReference type="ChEBI" id="CHEBI:29105"/>
    </cofactor>
    <text evidence="9">Binds 1 zinc ion per subunit.</text>
</comment>
<evidence type="ECO:0000256" key="4">
    <source>
        <dbReference type="ARBA" id="ARBA00022801"/>
    </source>
</evidence>
<dbReference type="CDD" id="cd14817">
    <property type="entry name" value="D-Ala-D-Ala_dipeptidase_VanX"/>
    <property type="match status" value="1"/>
</dbReference>
<keyword evidence="5 9" id="KW-0862">Zinc</keyword>
<evidence type="ECO:0000313" key="13">
    <source>
        <dbReference type="Proteomes" id="UP000634139"/>
    </source>
</evidence>
<dbReference type="GO" id="GO:0006508">
    <property type="term" value="P:proteolysis"/>
    <property type="evidence" value="ECO:0007669"/>
    <property type="project" value="UniProtKB-KW"/>
</dbReference>
<feature type="site" description="Transition state stabilizer" evidence="9">
    <location>
        <position position="104"/>
    </location>
</feature>
<organism evidence="12 13">
    <name type="scientific">Novosphingobium arvoryzae</name>
    <dbReference type="NCBI Taxonomy" id="1256514"/>
    <lineage>
        <taxon>Bacteria</taxon>
        <taxon>Pseudomonadati</taxon>
        <taxon>Pseudomonadota</taxon>
        <taxon>Alphaproteobacteria</taxon>
        <taxon>Sphingomonadales</taxon>
        <taxon>Sphingomonadaceae</taxon>
        <taxon>Novosphingobium</taxon>
    </lineage>
</organism>
<evidence type="ECO:0000256" key="1">
    <source>
        <dbReference type="ARBA" id="ARBA00001362"/>
    </source>
</evidence>
<evidence type="ECO:0000256" key="6">
    <source>
        <dbReference type="ARBA" id="ARBA00022997"/>
    </source>
</evidence>
<dbReference type="AlphaFoldDB" id="A0A918R789"/>
<evidence type="ECO:0000256" key="11">
    <source>
        <dbReference type="SAM" id="SignalP"/>
    </source>
</evidence>
<dbReference type="HAMAP" id="MF_01924">
    <property type="entry name" value="A_A_dipeptidase"/>
    <property type="match status" value="1"/>
</dbReference>
<comment type="caution">
    <text evidence="12">The sequence shown here is derived from an EMBL/GenBank/DDBJ whole genome shotgun (WGS) entry which is preliminary data.</text>
</comment>
<dbReference type="PIRSF" id="PIRSF026671">
    <property type="entry name" value="AA_dipeptidase"/>
    <property type="match status" value="1"/>
</dbReference>
<dbReference type="GO" id="GO:0071555">
    <property type="term" value="P:cell wall organization"/>
    <property type="evidence" value="ECO:0007669"/>
    <property type="project" value="UniProtKB-KW"/>
</dbReference>
<feature type="binding site" evidence="9">
    <location>
        <position position="217"/>
    </location>
    <ligand>
        <name>Zn(2+)</name>
        <dbReference type="ChEBI" id="CHEBI:29105"/>
        <note>catalytic</note>
    </ligand>
</feature>
<evidence type="ECO:0000256" key="5">
    <source>
        <dbReference type="ARBA" id="ARBA00022833"/>
    </source>
</evidence>
<feature type="binding site" evidence="9">
    <location>
        <position position="156"/>
    </location>
    <ligand>
        <name>Zn(2+)</name>
        <dbReference type="ChEBI" id="CHEBI:29105"/>
        <note>catalytic</note>
    </ligand>
</feature>
<dbReference type="GO" id="GO:0160237">
    <property type="term" value="F:D-Ala-D-Ala dipeptidase activity"/>
    <property type="evidence" value="ECO:0007669"/>
    <property type="project" value="UniProtKB-EC"/>
</dbReference>
<evidence type="ECO:0000256" key="3">
    <source>
        <dbReference type="ARBA" id="ARBA00022723"/>
    </source>
</evidence>
<feature type="signal peptide" evidence="11">
    <location>
        <begin position="1"/>
        <end position="27"/>
    </location>
</feature>
<feature type="active site" description="Proton donor/acceptor" evidence="9">
    <location>
        <position position="214"/>
    </location>
</feature>
<feature type="binding site" evidence="9">
    <location>
        <position position="149"/>
    </location>
    <ligand>
        <name>Zn(2+)</name>
        <dbReference type="ChEBI" id="CHEBI:29105"/>
        <note>catalytic</note>
    </ligand>
</feature>
<dbReference type="Gene3D" id="3.30.1380.10">
    <property type="match status" value="1"/>
</dbReference>
<evidence type="ECO:0000256" key="10">
    <source>
        <dbReference type="PIRNR" id="PIRNR026671"/>
    </source>
</evidence>
<feature type="chain" id="PRO_5037412360" description="D-alanyl-D-alanine dipeptidase" evidence="11">
    <location>
        <begin position="28"/>
        <end position="244"/>
    </location>
</feature>
<accession>A0A918R789</accession>
<dbReference type="PANTHER" id="PTHR43126:SF1">
    <property type="entry name" value="D-ALANYL-D-ALANINE DIPEPTIDASE"/>
    <property type="match status" value="1"/>
</dbReference>
<evidence type="ECO:0000256" key="8">
    <source>
        <dbReference type="ARBA" id="ARBA00023316"/>
    </source>
</evidence>
<evidence type="ECO:0000256" key="7">
    <source>
        <dbReference type="ARBA" id="ARBA00023049"/>
    </source>
</evidence>
<keyword evidence="11" id="KW-0732">Signal</keyword>
<dbReference type="EC" id="3.4.13.22" evidence="9 10"/>
<dbReference type="InterPro" id="IPR009045">
    <property type="entry name" value="Zn_M74/Hedgehog-like"/>
</dbReference>
<comment type="similarity">
    <text evidence="9 10">Belongs to the peptidase M15D family.</text>
</comment>
<reference evidence="12" key="2">
    <citation type="submission" date="2020-09" db="EMBL/GenBank/DDBJ databases">
        <authorList>
            <person name="Sun Q."/>
            <person name="Kim S."/>
        </authorList>
    </citation>
    <scope>NUCLEOTIDE SEQUENCE</scope>
    <source>
        <strain evidence="12">KCTC 32422</strain>
    </source>
</reference>
<dbReference type="EMBL" id="BMZD01000001">
    <property type="protein sequence ID" value="GGZ88250.1"/>
    <property type="molecule type" value="Genomic_DNA"/>
</dbReference>
<reference evidence="12" key="1">
    <citation type="journal article" date="2014" name="Int. J. Syst. Evol. Microbiol.">
        <title>Complete genome sequence of Corynebacterium casei LMG S-19264T (=DSM 44701T), isolated from a smear-ripened cheese.</title>
        <authorList>
            <consortium name="US DOE Joint Genome Institute (JGI-PGF)"/>
            <person name="Walter F."/>
            <person name="Albersmeier A."/>
            <person name="Kalinowski J."/>
            <person name="Ruckert C."/>
        </authorList>
    </citation>
    <scope>NUCLEOTIDE SEQUENCE</scope>
    <source>
        <strain evidence="12">KCTC 32422</strain>
    </source>
</reference>